<keyword evidence="2" id="KW-1185">Reference proteome</keyword>
<accession>A0ABX1T4A6</accession>
<evidence type="ECO:0000313" key="2">
    <source>
        <dbReference type="Proteomes" id="UP001166004"/>
    </source>
</evidence>
<evidence type="ECO:0008006" key="3">
    <source>
        <dbReference type="Google" id="ProtNLM"/>
    </source>
</evidence>
<evidence type="ECO:0000313" key="1">
    <source>
        <dbReference type="EMBL" id="NMN67530.1"/>
    </source>
</evidence>
<dbReference type="Pfam" id="PF05258">
    <property type="entry name" value="DciA"/>
    <property type="match status" value="1"/>
</dbReference>
<gene>
    <name evidence="1" type="ORF">VP91_00006730</name>
</gene>
<dbReference type="EMBL" id="LANA01000001">
    <property type="protein sequence ID" value="NMN67530.1"/>
    <property type="molecule type" value="Genomic_DNA"/>
</dbReference>
<organism evidence="1 2">
    <name type="scientific">Pelagibacter ubique</name>
    <dbReference type="NCBI Taxonomy" id="198252"/>
    <lineage>
        <taxon>Bacteria</taxon>
        <taxon>Pseudomonadati</taxon>
        <taxon>Pseudomonadota</taxon>
        <taxon>Alphaproteobacteria</taxon>
        <taxon>Candidatus Pelagibacterales</taxon>
        <taxon>Candidatus Pelagibacteraceae</taxon>
        <taxon>Candidatus Pelagibacter</taxon>
    </lineage>
</organism>
<dbReference type="Proteomes" id="UP001166004">
    <property type="component" value="Unassembled WGS sequence"/>
</dbReference>
<protein>
    <recommendedName>
        <fullName evidence="3">DUF721 domain-containing protein</fullName>
    </recommendedName>
</protein>
<dbReference type="InterPro" id="IPR007922">
    <property type="entry name" value="DciA-like"/>
</dbReference>
<name>A0ABX1T4A6_PELUQ</name>
<sequence length="165" mass="19557">MQFKNNTKQRFKTIQGLRSFKDTLPKNIKKIIKKKGHIFSETLNNWKYIVGDDLFQICYPKSFKNSNKFGVSTLHVMVKRGHEIDLEYSKKEIMDKMNSFFGYAVVEKLKFISFDDAQTKFKKIDESETHVTNSKYTDRINDINDIKNNKIKNSLLELTKLFKKR</sequence>
<reference evidence="1 2" key="1">
    <citation type="submission" date="2019-07" db="EMBL/GenBank/DDBJ databases">
        <title>SAR11 Genome Evolution.</title>
        <authorList>
            <person name="Giovannoni S."/>
        </authorList>
    </citation>
    <scope>NUCLEOTIDE SEQUENCE [LARGE SCALE GENOMIC DNA]</scope>
    <source>
        <strain evidence="1 2">HTCC9565</strain>
    </source>
</reference>
<comment type="caution">
    <text evidence="1">The sequence shown here is derived from an EMBL/GenBank/DDBJ whole genome shotgun (WGS) entry which is preliminary data.</text>
</comment>
<dbReference type="RefSeq" id="WP_169036019.1">
    <property type="nucleotide sequence ID" value="NZ_LANA01000001.1"/>
</dbReference>
<proteinExistence type="predicted"/>